<dbReference type="InterPro" id="IPR001486">
    <property type="entry name" value="Hemoglobin_trunc"/>
</dbReference>
<dbReference type="PROSITE" id="PS01213">
    <property type="entry name" value="GLOBIN_FAM_2"/>
    <property type="match status" value="1"/>
</dbReference>
<dbReference type="GO" id="GO:0020037">
    <property type="term" value="F:heme binding"/>
    <property type="evidence" value="ECO:0007669"/>
    <property type="project" value="InterPro"/>
</dbReference>
<dbReference type="GO" id="GO:0019825">
    <property type="term" value="F:oxygen binding"/>
    <property type="evidence" value="ECO:0007669"/>
    <property type="project" value="InterPro"/>
</dbReference>
<keyword evidence="5" id="KW-0408">Iron</keyword>
<dbReference type="InterPro" id="IPR044203">
    <property type="entry name" value="GlbO/GLB3-like"/>
</dbReference>
<reference evidence="8 9" key="1">
    <citation type="submission" date="2018-05" db="EMBL/GenBank/DDBJ databases">
        <title>Genomic Encyclopedia of Type Strains, Phase IV (KMG-V): Genome sequencing to study the core and pangenomes of soil and plant-associated prokaryotes.</title>
        <authorList>
            <person name="Whitman W."/>
        </authorList>
    </citation>
    <scope>NUCLEOTIDE SEQUENCE [LARGE SCALE GENOMIC DNA]</scope>
    <source>
        <strain evidence="8 9">SLV-132</strain>
    </source>
</reference>
<dbReference type="AlphaFoldDB" id="A0A316F084"/>
<comment type="caution">
    <text evidence="8">The sequence shown here is derived from an EMBL/GenBank/DDBJ whole genome shotgun (WGS) entry which is preliminary data.</text>
</comment>
<keyword evidence="9" id="KW-1185">Reference proteome</keyword>
<comment type="cofactor">
    <cofactor evidence="1">
        <name>heme</name>
        <dbReference type="ChEBI" id="CHEBI:30413"/>
    </cofactor>
</comment>
<gene>
    <name evidence="8" type="ORF">C7419_1011939</name>
</gene>
<dbReference type="GO" id="GO:0046872">
    <property type="term" value="F:metal ion binding"/>
    <property type="evidence" value="ECO:0007669"/>
    <property type="project" value="UniProtKB-KW"/>
</dbReference>
<evidence type="ECO:0000313" key="9">
    <source>
        <dbReference type="Proteomes" id="UP000245754"/>
    </source>
</evidence>
<dbReference type="EMBL" id="QGGT01000001">
    <property type="protein sequence ID" value="PWK38051.1"/>
    <property type="molecule type" value="Genomic_DNA"/>
</dbReference>
<evidence type="ECO:0000256" key="1">
    <source>
        <dbReference type="ARBA" id="ARBA00001971"/>
    </source>
</evidence>
<dbReference type="CDD" id="cd14773">
    <property type="entry name" value="TrHb2_PhHbO-like_O"/>
    <property type="match status" value="1"/>
</dbReference>
<proteinExistence type="inferred from homology"/>
<evidence type="ECO:0000313" key="8">
    <source>
        <dbReference type="EMBL" id="PWK38051.1"/>
    </source>
</evidence>
<dbReference type="RefSeq" id="WP_109581687.1">
    <property type="nucleotide sequence ID" value="NZ_CAJPUX010000001.1"/>
</dbReference>
<dbReference type="Gene3D" id="1.10.490.10">
    <property type="entry name" value="Globins"/>
    <property type="match status" value="1"/>
</dbReference>
<dbReference type="PANTHER" id="PTHR47366:SF1">
    <property type="entry name" value="TWO-ON-TWO HEMOGLOBIN-3"/>
    <property type="match status" value="1"/>
</dbReference>
<dbReference type="InterPro" id="IPR012292">
    <property type="entry name" value="Globin/Proto"/>
</dbReference>
<dbReference type="InterPro" id="IPR009050">
    <property type="entry name" value="Globin-like_sf"/>
</dbReference>
<dbReference type="GeneID" id="98339504"/>
<evidence type="ECO:0000256" key="2">
    <source>
        <dbReference type="ARBA" id="ARBA00022448"/>
    </source>
</evidence>
<dbReference type="InterPro" id="IPR019795">
    <property type="entry name" value="Globin_bac-like_CS"/>
</dbReference>
<feature type="region of interest" description="Disordered" evidence="7">
    <location>
        <begin position="1"/>
        <end position="21"/>
    </location>
</feature>
<dbReference type="Pfam" id="PF01152">
    <property type="entry name" value="Bac_globin"/>
    <property type="match status" value="1"/>
</dbReference>
<dbReference type="Proteomes" id="UP000245754">
    <property type="component" value="Unassembled WGS sequence"/>
</dbReference>
<evidence type="ECO:0000256" key="4">
    <source>
        <dbReference type="ARBA" id="ARBA00022723"/>
    </source>
</evidence>
<protein>
    <submittedName>
        <fullName evidence="8">Hemoglobin</fullName>
    </submittedName>
</protein>
<keyword evidence="2" id="KW-0813">Transport</keyword>
<sequence>MTDTTDQTGTAGNDTPAQDTTAYELVGGEAKVRELVDRFYDLMDLEEQFKGLRALHPTTMEGSRDKLFWFLSGWLGGPSLYIERFGHPRLRARHLPFEIGISERDQWMRCMAMAMEDVGLSEDLRLRLMQAFFQTADWMRNVAR</sequence>
<dbReference type="PANTHER" id="PTHR47366">
    <property type="entry name" value="TWO-ON-TWO HEMOGLOBIN-3"/>
    <property type="match status" value="1"/>
</dbReference>
<evidence type="ECO:0000256" key="5">
    <source>
        <dbReference type="ARBA" id="ARBA00023004"/>
    </source>
</evidence>
<organism evidence="8 9">
    <name type="scientific">Cupriavidus plantarum</name>
    <dbReference type="NCBI Taxonomy" id="942865"/>
    <lineage>
        <taxon>Bacteria</taxon>
        <taxon>Pseudomonadati</taxon>
        <taxon>Pseudomonadota</taxon>
        <taxon>Betaproteobacteria</taxon>
        <taxon>Burkholderiales</taxon>
        <taxon>Burkholderiaceae</taxon>
        <taxon>Cupriavidus</taxon>
    </lineage>
</organism>
<keyword evidence="4" id="KW-0479">Metal-binding</keyword>
<comment type="similarity">
    <text evidence="6">Belongs to the truncated hemoglobin family. Group II subfamily.</text>
</comment>
<dbReference type="SUPFAM" id="SSF46458">
    <property type="entry name" value="Globin-like"/>
    <property type="match status" value="1"/>
</dbReference>
<evidence type="ECO:0000256" key="6">
    <source>
        <dbReference type="ARBA" id="ARBA00034496"/>
    </source>
</evidence>
<accession>A0A316F084</accession>
<keyword evidence="3" id="KW-0349">Heme</keyword>
<name>A0A316F084_9BURK</name>
<evidence type="ECO:0000256" key="7">
    <source>
        <dbReference type="SAM" id="MobiDB-lite"/>
    </source>
</evidence>
<evidence type="ECO:0000256" key="3">
    <source>
        <dbReference type="ARBA" id="ARBA00022617"/>
    </source>
</evidence>
<dbReference type="GO" id="GO:0005344">
    <property type="term" value="F:oxygen carrier activity"/>
    <property type="evidence" value="ECO:0007669"/>
    <property type="project" value="InterPro"/>
</dbReference>